<dbReference type="PANTHER" id="PTHR12682">
    <property type="entry name" value="ARCHEASE"/>
    <property type="match status" value="1"/>
</dbReference>
<reference evidence="6 7" key="1">
    <citation type="journal article" date="2019" name="Int. J. Syst. Evol. Microbiol.">
        <title>The Global Catalogue of Microorganisms (GCM) 10K type strain sequencing project: providing services to taxonomists for standard genome sequencing and annotation.</title>
        <authorList>
            <consortium name="The Broad Institute Genomics Platform"/>
            <consortium name="The Broad Institute Genome Sequencing Center for Infectious Disease"/>
            <person name="Wu L."/>
            <person name="Ma J."/>
        </authorList>
    </citation>
    <scope>NUCLEOTIDE SEQUENCE [LARGE SCALE GENOMIC DNA]</scope>
    <source>
        <strain evidence="6 7">CGMCC 1.12124</strain>
    </source>
</reference>
<evidence type="ECO:0000313" key="7">
    <source>
        <dbReference type="Proteomes" id="UP001596118"/>
    </source>
</evidence>
<feature type="domain" description="Archease" evidence="5">
    <location>
        <begin position="3"/>
        <end position="139"/>
    </location>
</feature>
<dbReference type="GO" id="GO:0008033">
    <property type="term" value="P:tRNA processing"/>
    <property type="evidence" value="ECO:0007669"/>
    <property type="project" value="UniProtKB-KW"/>
</dbReference>
<evidence type="ECO:0000256" key="1">
    <source>
        <dbReference type="ARBA" id="ARBA00007963"/>
    </source>
</evidence>
<proteinExistence type="inferred from homology"/>
<evidence type="ECO:0000313" key="6">
    <source>
        <dbReference type="EMBL" id="MFC5277173.1"/>
    </source>
</evidence>
<protein>
    <submittedName>
        <fullName evidence="6">Archease</fullName>
    </submittedName>
</protein>
<sequence length="139" mass="15447">MTYEILDHPADVKFRTYGATLEEAFSEVVTAVSDLVGGVTDSHHQTTTRETDLEARNLEALLFDFLNQIILFQDLEDAVVTRASNLDIEETDTGYRLSAVLQASRIPPDQALLDLKAPTYSQMMVIGNGEWTIEAVIDV</sequence>
<accession>A0ABD5QWV3</accession>
<dbReference type="EMBL" id="JBHSKY010000001">
    <property type="protein sequence ID" value="MFC5277173.1"/>
    <property type="molecule type" value="Genomic_DNA"/>
</dbReference>
<dbReference type="InterPro" id="IPR036820">
    <property type="entry name" value="Archease_dom_sf"/>
</dbReference>
<evidence type="ECO:0000256" key="4">
    <source>
        <dbReference type="ARBA" id="ARBA00022837"/>
    </source>
</evidence>
<gene>
    <name evidence="6" type="ORF">ACFPM1_00110</name>
</gene>
<keyword evidence="7" id="KW-1185">Reference proteome</keyword>
<name>A0ABD5QWV3_9EURY</name>
<dbReference type="Proteomes" id="UP001596118">
    <property type="component" value="Unassembled WGS sequence"/>
</dbReference>
<dbReference type="Pfam" id="PF01951">
    <property type="entry name" value="Archease"/>
    <property type="match status" value="1"/>
</dbReference>
<dbReference type="PANTHER" id="PTHR12682:SF11">
    <property type="entry name" value="PROTEIN ARCHEASE"/>
    <property type="match status" value="1"/>
</dbReference>
<evidence type="ECO:0000256" key="3">
    <source>
        <dbReference type="ARBA" id="ARBA00022723"/>
    </source>
</evidence>
<keyword evidence="3" id="KW-0479">Metal-binding</keyword>
<dbReference type="GO" id="GO:0046872">
    <property type="term" value="F:metal ion binding"/>
    <property type="evidence" value="ECO:0007669"/>
    <property type="project" value="UniProtKB-KW"/>
</dbReference>
<dbReference type="SUPFAM" id="SSF69819">
    <property type="entry name" value="MTH1598-like"/>
    <property type="match status" value="1"/>
</dbReference>
<organism evidence="6 7">
    <name type="scientific">Halorubrum rubrum</name>
    <dbReference type="NCBI Taxonomy" id="1126240"/>
    <lineage>
        <taxon>Archaea</taxon>
        <taxon>Methanobacteriati</taxon>
        <taxon>Methanobacteriota</taxon>
        <taxon>Stenosarchaea group</taxon>
        <taxon>Halobacteria</taxon>
        <taxon>Halobacteriales</taxon>
        <taxon>Haloferacaceae</taxon>
        <taxon>Halorubrum</taxon>
    </lineage>
</organism>
<comment type="similarity">
    <text evidence="1">Belongs to the archease family.</text>
</comment>
<dbReference type="Gene3D" id="3.55.10.10">
    <property type="entry name" value="Archease domain"/>
    <property type="match status" value="1"/>
</dbReference>
<dbReference type="RefSeq" id="WP_256411904.1">
    <property type="nucleotide sequence ID" value="NZ_JANHDM010000007.1"/>
</dbReference>
<evidence type="ECO:0000256" key="2">
    <source>
        <dbReference type="ARBA" id="ARBA00022694"/>
    </source>
</evidence>
<keyword evidence="2" id="KW-0819">tRNA processing</keyword>
<evidence type="ECO:0000259" key="5">
    <source>
        <dbReference type="Pfam" id="PF01951"/>
    </source>
</evidence>
<dbReference type="AlphaFoldDB" id="A0ABD5QWV3"/>
<dbReference type="InterPro" id="IPR023572">
    <property type="entry name" value="Archease_dom"/>
</dbReference>
<dbReference type="InterPro" id="IPR002804">
    <property type="entry name" value="Archease"/>
</dbReference>
<keyword evidence="4" id="KW-0106">Calcium</keyword>
<comment type="caution">
    <text evidence="6">The sequence shown here is derived from an EMBL/GenBank/DDBJ whole genome shotgun (WGS) entry which is preliminary data.</text>
</comment>